<evidence type="ECO:0000313" key="7">
    <source>
        <dbReference type="Proteomes" id="UP000294737"/>
    </source>
</evidence>
<dbReference type="InterPro" id="IPR021095">
    <property type="entry name" value="DUF3734"/>
</dbReference>
<dbReference type="Pfam" id="PF12536">
    <property type="entry name" value="DUF3734"/>
    <property type="match status" value="1"/>
</dbReference>
<accession>A0A4R6G1S3</accession>
<dbReference type="PROSITE" id="PS51635">
    <property type="entry name" value="PNPLA"/>
    <property type="match status" value="1"/>
</dbReference>
<sequence>MTDPKLKPALHPAKAAMKPTPAKLPGQVVLVMQGGGALGAFQAGVYEAMHEAGIEPDWVVGTSIGAINGAIIAGNAPENRLARLTEFWNIVAKGAAATSCWNAFGLGDLMHKLTTVSQGIPGFFEPNPRSWLGGHTPLGIADASYYSTAPLRRTLGELVDFDHLAKGTTRLALGAVNVCSGRMRYFDSRDDVLGLDHVMASGALPPAFPAVMIDGEPYWDGGIYSNTPIEVVMDDNPRRDSVIFAAQLWQQEDKAPHSINRVMSRYKDIQYASRAESHTMHQQQIHHLRHIVRELGNLLPEKIRATTASQELIDWGCGTVMHVISLQAPALEGEDHTKDIDFTPNGIAQRWNAGRNFARSKIASAPWDQPVDPIQGIVVHD</sequence>
<dbReference type="GO" id="GO:0016787">
    <property type="term" value="F:hydrolase activity"/>
    <property type="evidence" value="ECO:0007669"/>
    <property type="project" value="UniProtKB-UniRule"/>
</dbReference>
<evidence type="ECO:0000256" key="3">
    <source>
        <dbReference type="ARBA" id="ARBA00023098"/>
    </source>
</evidence>
<dbReference type="CDD" id="cd07209">
    <property type="entry name" value="Pat_hypo_Ecoli_Z1214_like"/>
    <property type="match status" value="1"/>
</dbReference>
<dbReference type="Gene3D" id="3.40.1090.10">
    <property type="entry name" value="Cytosolic phospholipase A2 catalytic domain"/>
    <property type="match status" value="2"/>
</dbReference>
<protein>
    <submittedName>
        <fullName evidence="6">NTE family protein</fullName>
    </submittedName>
</protein>
<keyword evidence="3 4" id="KW-0443">Lipid metabolism</keyword>
<keyword evidence="7" id="KW-1185">Reference proteome</keyword>
<dbReference type="EMBL" id="SNWF01000010">
    <property type="protein sequence ID" value="TDN87465.1"/>
    <property type="molecule type" value="Genomic_DNA"/>
</dbReference>
<dbReference type="InterPro" id="IPR050301">
    <property type="entry name" value="NTE"/>
</dbReference>
<feature type="domain" description="PNPLA" evidence="5">
    <location>
        <begin position="30"/>
        <end position="233"/>
    </location>
</feature>
<organism evidence="6 7">
    <name type="scientific">Herminiimonas fonticola</name>
    <dbReference type="NCBI Taxonomy" id="303380"/>
    <lineage>
        <taxon>Bacteria</taxon>
        <taxon>Pseudomonadati</taxon>
        <taxon>Pseudomonadota</taxon>
        <taxon>Betaproteobacteria</taxon>
        <taxon>Burkholderiales</taxon>
        <taxon>Oxalobacteraceae</taxon>
        <taxon>Herminiimonas</taxon>
    </lineage>
</organism>
<dbReference type="AlphaFoldDB" id="A0A4R6G1S3"/>
<evidence type="ECO:0000256" key="4">
    <source>
        <dbReference type="PROSITE-ProRule" id="PRU01161"/>
    </source>
</evidence>
<dbReference type="InterPro" id="IPR002641">
    <property type="entry name" value="PNPLA_dom"/>
</dbReference>
<evidence type="ECO:0000259" key="5">
    <source>
        <dbReference type="PROSITE" id="PS51635"/>
    </source>
</evidence>
<dbReference type="GO" id="GO:0016042">
    <property type="term" value="P:lipid catabolic process"/>
    <property type="evidence" value="ECO:0007669"/>
    <property type="project" value="UniProtKB-UniRule"/>
</dbReference>
<proteinExistence type="predicted"/>
<dbReference type="RefSeq" id="WP_241523098.1">
    <property type="nucleotide sequence ID" value="NZ_PTLZ01000003.1"/>
</dbReference>
<dbReference type="PANTHER" id="PTHR14226">
    <property type="entry name" value="NEUROPATHY TARGET ESTERASE/SWISS CHEESE D.MELANOGASTER"/>
    <property type="match status" value="1"/>
</dbReference>
<dbReference type="SUPFAM" id="SSF52151">
    <property type="entry name" value="FabD/lysophospholipase-like"/>
    <property type="match status" value="1"/>
</dbReference>
<feature type="short sequence motif" description="GXSXG" evidence="4">
    <location>
        <begin position="61"/>
        <end position="65"/>
    </location>
</feature>
<feature type="active site" description="Proton acceptor" evidence="4">
    <location>
        <position position="220"/>
    </location>
</feature>
<comment type="caution">
    <text evidence="6">The sequence shown here is derived from an EMBL/GenBank/DDBJ whole genome shotgun (WGS) entry which is preliminary data.</text>
</comment>
<keyword evidence="1 4" id="KW-0378">Hydrolase</keyword>
<reference evidence="6 7" key="1">
    <citation type="submission" date="2019-03" db="EMBL/GenBank/DDBJ databases">
        <title>Genomic Encyclopedia of Type Strains, Phase IV (KMG-IV): sequencing the most valuable type-strain genomes for metagenomic binning, comparative biology and taxonomic classification.</title>
        <authorList>
            <person name="Goeker M."/>
        </authorList>
    </citation>
    <scope>NUCLEOTIDE SEQUENCE [LARGE SCALE GENOMIC DNA]</scope>
    <source>
        <strain evidence="6 7">DSM 18555</strain>
    </source>
</reference>
<feature type="short sequence motif" description="DGA/G" evidence="4">
    <location>
        <begin position="220"/>
        <end position="222"/>
    </location>
</feature>
<gene>
    <name evidence="6" type="ORF">EV677_2986</name>
</gene>
<dbReference type="PANTHER" id="PTHR14226:SF57">
    <property type="entry name" value="BLR7027 PROTEIN"/>
    <property type="match status" value="1"/>
</dbReference>
<feature type="short sequence motif" description="GXGXXG" evidence="4">
    <location>
        <begin position="34"/>
        <end position="39"/>
    </location>
</feature>
<name>A0A4R6G1S3_9BURK</name>
<feature type="active site" description="Nucleophile" evidence="4">
    <location>
        <position position="63"/>
    </location>
</feature>
<evidence type="ECO:0000256" key="1">
    <source>
        <dbReference type="ARBA" id="ARBA00022801"/>
    </source>
</evidence>
<evidence type="ECO:0000313" key="6">
    <source>
        <dbReference type="EMBL" id="TDN87465.1"/>
    </source>
</evidence>
<dbReference type="InterPro" id="IPR016035">
    <property type="entry name" value="Acyl_Trfase/lysoPLipase"/>
</dbReference>
<keyword evidence="2 4" id="KW-0442">Lipid degradation</keyword>
<dbReference type="Proteomes" id="UP000294737">
    <property type="component" value="Unassembled WGS sequence"/>
</dbReference>
<dbReference type="Pfam" id="PF01734">
    <property type="entry name" value="Patatin"/>
    <property type="match status" value="1"/>
</dbReference>
<evidence type="ECO:0000256" key="2">
    <source>
        <dbReference type="ARBA" id="ARBA00022963"/>
    </source>
</evidence>